<sequence length="749" mass="84673">MVQSNLWITTALLSLLVTRAFHVPFFRPAEEASPHLLSDIYSYPDAEDSTSLDAVSIEDAKWACDVRSWVRAPDLKPDSVIPAEARLAVNGSACGDIVGWDVGLRFKERAIVKIRSKNTELPKRPIQPRMNASMYAELDRQRDWNDVYFVGGPYTSPYQEFEEKLEEYNLAMKNQSLWTVKASERVVFDLSQTLQFKPTNTWPNEASSTSEVDQGPDYDDAPLGADPRTWGPPLDTEVINQVQSFFVHVPSTNFPPITSTHWNGMDQGQHEQMVNTETLLEYYHLIHLKNGTTLDIPAGQSGFLPDPIPWKQDGAGAGLSYQTERAEWPATVQLASPRSEGTHEEDEEEEQGWRSWETQAPDCDKDNLAEFQVEVTADDVSFVQGQNVTLNVTLTRSGNGTEYPTFLQARLRTARNVTWVYNFISSDEEYQSLVESRSGRRGGRSGIRRSCGPGDGKWMEMLQVPSDEELDNRRKEMEDNEKGEGVHCTVYGGFGGRWPLAPQEMGTRYDIEADQELGNDVYHFQVHLPILWNDFPSFETTFQTLQPIITFDLRTTFLCEPDRPYYGDMPTEDDDGAPSEDGEDKEWTEYNLPYRPKEKKKLRNGRSLVHYGSVPVHVSPSPSRDTSMSTAGVVHYLDGDARAPALSLDADKPSTSSFTKLNHVLTEEKSDHLRKSRYHDRESDVYDEPNQRPRNPGGRWMHAASLWQRKELDEKKKASVGRATNDALSSSTEAAEVAAADEPRFVVQH</sequence>
<feature type="region of interest" description="Disordered" evidence="1">
    <location>
        <begin position="568"/>
        <end position="588"/>
    </location>
</feature>
<protein>
    <submittedName>
        <fullName evidence="3">Uncharacterized protein</fullName>
    </submittedName>
</protein>
<keyword evidence="4" id="KW-1185">Reference proteome</keyword>
<feature type="signal peptide" evidence="2">
    <location>
        <begin position="1"/>
        <end position="20"/>
    </location>
</feature>
<evidence type="ECO:0000313" key="4">
    <source>
        <dbReference type="Proteomes" id="UP000092666"/>
    </source>
</evidence>
<reference evidence="4" key="2">
    <citation type="submission" date="2013-12" db="EMBL/GenBank/DDBJ databases">
        <title>Evolution of pathogenesis and genome organization in the Tremellales.</title>
        <authorList>
            <person name="Cuomo C."/>
            <person name="Litvintseva A."/>
            <person name="Heitman J."/>
            <person name="Chen Y."/>
            <person name="Sun S."/>
            <person name="Springer D."/>
            <person name="Dromer F."/>
            <person name="Young S."/>
            <person name="Zeng Q."/>
            <person name="Chapman S."/>
            <person name="Gujja S."/>
            <person name="Saif S."/>
            <person name="Birren B."/>
        </authorList>
    </citation>
    <scope>NUCLEOTIDE SEQUENCE [LARGE SCALE GENOMIC DNA]</scope>
    <source>
        <strain evidence="4">BCC8398</strain>
    </source>
</reference>
<organism evidence="3 4">
    <name type="scientific">Kwoniella heveanensis BCC8398</name>
    <dbReference type="NCBI Taxonomy" id="1296120"/>
    <lineage>
        <taxon>Eukaryota</taxon>
        <taxon>Fungi</taxon>
        <taxon>Dikarya</taxon>
        <taxon>Basidiomycota</taxon>
        <taxon>Agaricomycotina</taxon>
        <taxon>Tremellomycetes</taxon>
        <taxon>Tremellales</taxon>
        <taxon>Cryptococcaceae</taxon>
        <taxon>Kwoniella</taxon>
    </lineage>
</organism>
<keyword evidence="2" id="KW-0732">Signal</keyword>
<gene>
    <name evidence="3" type="ORF">I316_07905</name>
</gene>
<feature type="region of interest" description="Disordered" evidence="1">
    <location>
        <begin position="668"/>
        <end position="749"/>
    </location>
</feature>
<feature type="compositionally biased region" description="Basic and acidic residues" evidence="1">
    <location>
        <begin position="668"/>
        <end position="684"/>
    </location>
</feature>
<dbReference type="EMBL" id="KI669516">
    <property type="protein sequence ID" value="OCF30469.1"/>
    <property type="molecule type" value="Genomic_DNA"/>
</dbReference>
<feature type="region of interest" description="Disordered" evidence="1">
    <location>
        <begin position="334"/>
        <end position="361"/>
    </location>
</feature>
<feature type="compositionally biased region" description="Low complexity" evidence="1">
    <location>
        <begin position="727"/>
        <end position="740"/>
    </location>
</feature>
<proteinExistence type="predicted"/>
<reference evidence="3 4" key="1">
    <citation type="submission" date="2013-07" db="EMBL/GenBank/DDBJ databases">
        <title>The Genome Sequence of Cryptococcus heveanensis BCC8398.</title>
        <authorList>
            <consortium name="The Broad Institute Genome Sequencing Platform"/>
            <person name="Cuomo C."/>
            <person name="Litvintseva A."/>
            <person name="Chen Y."/>
            <person name="Heitman J."/>
            <person name="Sun S."/>
            <person name="Springer D."/>
            <person name="Dromer F."/>
            <person name="Young S.K."/>
            <person name="Zeng Q."/>
            <person name="Gargeya S."/>
            <person name="Fitzgerald M."/>
            <person name="Abouelleil A."/>
            <person name="Alvarado L."/>
            <person name="Berlin A.M."/>
            <person name="Chapman S.B."/>
            <person name="Dewar J."/>
            <person name="Goldberg J."/>
            <person name="Griggs A."/>
            <person name="Gujja S."/>
            <person name="Hansen M."/>
            <person name="Howarth C."/>
            <person name="Imamovic A."/>
            <person name="Larimer J."/>
            <person name="McCowan C."/>
            <person name="Murphy C."/>
            <person name="Pearson M."/>
            <person name="Priest M."/>
            <person name="Roberts A."/>
            <person name="Saif S."/>
            <person name="Shea T."/>
            <person name="Sykes S."/>
            <person name="Wortman J."/>
            <person name="Nusbaum C."/>
            <person name="Birren B."/>
        </authorList>
    </citation>
    <scope>NUCLEOTIDE SEQUENCE [LARGE SCALE GENOMIC DNA]</scope>
    <source>
        <strain evidence="3 4">BCC8398</strain>
    </source>
</reference>
<evidence type="ECO:0000313" key="3">
    <source>
        <dbReference type="EMBL" id="OCF30469.1"/>
    </source>
</evidence>
<name>A0A1B9GHE8_9TREE</name>
<feature type="compositionally biased region" description="Acidic residues" evidence="1">
    <location>
        <begin position="570"/>
        <end position="586"/>
    </location>
</feature>
<evidence type="ECO:0000256" key="1">
    <source>
        <dbReference type="SAM" id="MobiDB-lite"/>
    </source>
</evidence>
<accession>A0A1B9GHE8</accession>
<evidence type="ECO:0000256" key="2">
    <source>
        <dbReference type="SAM" id="SignalP"/>
    </source>
</evidence>
<dbReference type="Proteomes" id="UP000092666">
    <property type="component" value="Unassembled WGS sequence"/>
</dbReference>
<feature type="region of interest" description="Disordered" evidence="1">
    <location>
        <begin position="199"/>
        <end position="219"/>
    </location>
</feature>
<dbReference type="AlphaFoldDB" id="A0A1B9GHE8"/>
<dbReference type="OrthoDB" id="2590241at2759"/>
<feature type="compositionally biased region" description="Basic and acidic residues" evidence="1">
    <location>
        <begin position="708"/>
        <end position="717"/>
    </location>
</feature>
<feature type="compositionally biased region" description="Polar residues" evidence="1">
    <location>
        <begin position="199"/>
        <end position="212"/>
    </location>
</feature>
<feature type="chain" id="PRO_5008627111" evidence="2">
    <location>
        <begin position="21"/>
        <end position="749"/>
    </location>
</feature>